<comment type="similarity">
    <text evidence="1">Belongs to the protease inhibitor I39 (alpha-2-macroglobulin) family. Bacterial alpha-2-macroglobulin subfamily.</text>
</comment>
<evidence type="ECO:0000259" key="4">
    <source>
        <dbReference type="SMART" id="SM01360"/>
    </source>
</evidence>
<dbReference type="Proteomes" id="UP000464787">
    <property type="component" value="Chromosome"/>
</dbReference>
<dbReference type="InterPro" id="IPR041246">
    <property type="entry name" value="Bact_MG10"/>
</dbReference>
<evidence type="ECO:0000313" key="6">
    <source>
        <dbReference type="Proteomes" id="UP000464787"/>
    </source>
</evidence>
<feature type="domain" description="Alpha-2-macroglobulin" evidence="4">
    <location>
        <begin position="1326"/>
        <end position="1416"/>
    </location>
</feature>
<organism evidence="5 6">
    <name type="scientific">Xylophilus rhododendri</name>
    <dbReference type="NCBI Taxonomy" id="2697032"/>
    <lineage>
        <taxon>Bacteria</taxon>
        <taxon>Pseudomonadati</taxon>
        <taxon>Pseudomonadota</taxon>
        <taxon>Betaproteobacteria</taxon>
        <taxon>Burkholderiales</taxon>
        <taxon>Xylophilus</taxon>
    </lineage>
</organism>
<evidence type="ECO:0000313" key="5">
    <source>
        <dbReference type="EMBL" id="QHJ00794.1"/>
    </source>
</evidence>
<protein>
    <submittedName>
        <fullName evidence="5">Alpha-2-macroglobulin</fullName>
    </submittedName>
</protein>
<reference evidence="5 6" key="1">
    <citation type="submission" date="2020-01" db="EMBL/GenBank/DDBJ databases">
        <title>Genome sequencing of strain KACC 21265.</title>
        <authorList>
            <person name="Heo J."/>
            <person name="Kim S.-J."/>
            <person name="Kim J.-S."/>
            <person name="Hong S.-B."/>
            <person name="Kwon S.-W."/>
        </authorList>
    </citation>
    <scope>NUCLEOTIDE SEQUENCE [LARGE SCALE GENOMIC DNA]</scope>
    <source>
        <strain evidence="5 6">KACC 21265</strain>
    </source>
</reference>
<dbReference type="Pfam" id="PF17973">
    <property type="entry name" value="bMG10"/>
    <property type="match status" value="1"/>
</dbReference>
<dbReference type="Pfam" id="PF01835">
    <property type="entry name" value="MG2"/>
    <property type="match status" value="1"/>
</dbReference>
<dbReference type="InterPro" id="IPR021868">
    <property type="entry name" value="Alpha_2_Macroglob_MG3"/>
</dbReference>
<feature type="region of interest" description="Disordered" evidence="2">
    <location>
        <begin position="861"/>
        <end position="892"/>
    </location>
</feature>
<dbReference type="InterPro" id="IPR051802">
    <property type="entry name" value="YfhM-like"/>
</dbReference>
<evidence type="ECO:0000259" key="3">
    <source>
        <dbReference type="SMART" id="SM01359"/>
    </source>
</evidence>
<dbReference type="RefSeq" id="WP_160554603.1">
    <property type="nucleotide sequence ID" value="NZ_CP047650.1"/>
</dbReference>
<sequence length="2035" mass="218536">MNGFKNARIWASLSGRPRPGRFRVLLPRFFHRLFPLFSAAALLALSAAPASALQIASFSPQGEVGEVRQAVASFDAAAVRFGDPAAAAPLAVRCEGADAAAFKGQGRWTSERRWVFDFAAPLPPGVRCTVSPEPAFRPTSGDALPAGRVFRFSTGGPFVRSLRPYEGERIDEQQVFLLRLNGAATAESLAAHVWCRVEGIGERVPVRAIGGAQRDAVLKAVNESKAAAAAPLAFATLACNRRLPAVAHVELVFEPGVATPSGIASRVEKRWKFQVQEAFEAETSCERENAQAACLPIRPLALRFNAPVTRKQAAAVRLAGPQQEMSPQFDEATGPDDAVVESIRFTGPFVERGSYTLKLPSGFQDAAGRPLSNAAAFPMTIAMGALPPLAKFAAAPFGIIERYAEPDSEKTGKAMLPVTLRHVEAALSVKAASPGRPSGQVSDLRPQTDADILAWLARVERYDESQVPREQAARDIQGPLPPKLPDQDGVESRSVSLLAGRADIRTLALPAAAAGDPRPFEVIGIPLDPGFHVVEIASPRLGAALLDPAYGAARPMYVRTTALVTNLGVHFKLGREGALAWVTTLDKGRPVAGAAVRVSDCAGKEVASARTDDSGIARFTGLSSEPARCGAQFAKAWEWRQAYFVSARAGDDMSFVWSDSQRGIEPWRFNVPTSRAAMPDLQAHTVFDRTLLRAGETVGMKHILRRQSTEGFGLPASLPQTLVITHEGSGQEFTQPLAWRNTPTGGCSAESSFSLPKAAKLGSYTVALRYERTAPSNASSGENDTTRGLSLDTGSFRVEEFRLPVYEGRIAPAGKLPLVNIDALAAQVQIGYVSGGPAAGLPVRLSAMVRGKSLSFSDYEGFAFDPPRPRQDASRDSGPDDESGEETAQAADDARVVADKLPLVLDRQGNGKTSIPALPKSAAARELLLEARYADPNGEVQTLRSSLTLWPAAVIAGIKAESWVSIGQKASLQALALDLDGKPQADVPLSVRATARTVTSSRKRLVGGFYTYDNRTETKDLGEICSGRSDAHGLLACEASLPQAGEVELVATARDRAGNQAQAATSVYVTRQGEIWFGGEDHDRIDVLPEKKSYQPGETARFQVRMPFRRATALVAVEREGIVETQVVQLQGQDPTLSLKVKETWGPNVYVSVLALRGRLREVPWYSFFSWGWRAPREWLTAYRFEGRDWVAPSALVDLSKPAYRFGMAEIRVSSKAHTLDVQVAADKPRYPVRGKALVTISARLPDGKPAAGAEVALAAVDQALLELMPNDSWNLLDAMLQRRAWGVATSTAQMDIVGRRHYGRKAVPAGGGGGHAATRELLDTLLLWNPRVLLDAQGRATVEVPLNDALTRFRIVAVADSGIGLFGSGQTTIEATQDLQILSGLPPLVREGDRFRAQITLRNTTAKAMKVQARASAAPLVLQPLSIDISANEAREVAWDVVAPVMAEEGGGALAWEISVQDTAGNTTARDALKVRQRVVPAVPLSVGQAALVQVDGSYRLDVAPPAGALPAEGSRRGGISLALQPRLADGLPGVRDWFLNYPFACLEQKTSKAIGLSDAARWRTLVAELPTYLDSDGLASYFPPREESGSQGSDTLTAYLLAASQQAAAAHAEFALPAEARDSMLGGLTAFVEGRIERKFWSPRRDLDERKLAAIEALSRYGKAQGRMLGSIAIVPEQWPTHALIDWLGILQRVTDVPQRAERLAQAQQLLRSRLSYQGTRIGFSTERDDQWFWLMANADANAARLLLAVMDEPAWKDDLPALAAGLIARQSRGAWSTTTANLWGGLALERFSARFEATPVSGFTRATLGAAKAAVDWSKVERVTSADAAGAANTPRATADALAGLRGNRMQLPWPATGAGTLELSQQGSGKPWLTVQAVAAVPRLQPFAAGYTVKKTVTPVEQAVKGVWSRGDVMRITLEVDAATDMSWVVLSDPIPGGSTILGSGLGRDSQIATQGQKAASGAWPAYEERSFEAFRAYYDYLPRGGFKAEYTVRLNNVGEFSMPPTRVEAMYAPEMFGEAPNARLTVAAPR</sequence>
<feature type="region of interest" description="Disordered" evidence="2">
    <location>
        <begin position="466"/>
        <end position="490"/>
    </location>
</feature>
<dbReference type="PANTHER" id="PTHR40094:SF1">
    <property type="entry name" value="UBIQUITIN DOMAIN-CONTAINING PROTEIN"/>
    <property type="match status" value="1"/>
</dbReference>
<dbReference type="Pfam" id="PF11974">
    <property type="entry name" value="bMG3"/>
    <property type="match status" value="1"/>
</dbReference>
<gene>
    <name evidence="5" type="ORF">GT347_24095</name>
</gene>
<dbReference type="EMBL" id="CP047650">
    <property type="protein sequence ID" value="QHJ00794.1"/>
    <property type="molecule type" value="Genomic_DNA"/>
</dbReference>
<dbReference type="PANTHER" id="PTHR40094">
    <property type="entry name" value="ALPHA-2-MACROGLOBULIN HOMOLOG"/>
    <property type="match status" value="1"/>
</dbReference>
<dbReference type="KEGG" id="xyk:GT347_24095"/>
<accession>A0A857JC49</accession>
<feature type="compositionally biased region" description="Basic and acidic residues" evidence="2">
    <location>
        <begin position="867"/>
        <end position="878"/>
    </location>
</feature>
<proteinExistence type="inferred from homology"/>
<dbReference type="InterPro" id="IPR001599">
    <property type="entry name" value="Macroglobln_a2"/>
</dbReference>
<dbReference type="Gene3D" id="2.60.40.1930">
    <property type="match status" value="1"/>
</dbReference>
<dbReference type="InterPro" id="IPR002890">
    <property type="entry name" value="MG2"/>
</dbReference>
<feature type="domain" description="Alpha-2-macroglobulin bait region" evidence="3">
    <location>
        <begin position="1085"/>
        <end position="1268"/>
    </location>
</feature>
<dbReference type="SMART" id="SM01359">
    <property type="entry name" value="A2M_N_2"/>
    <property type="match status" value="1"/>
</dbReference>
<dbReference type="GO" id="GO:0004866">
    <property type="term" value="F:endopeptidase inhibitor activity"/>
    <property type="evidence" value="ECO:0007669"/>
    <property type="project" value="InterPro"/>
</dbReference>
<dbReference type="Pfam" id="PF00207">
    <property type="entry name" value="A2M"/>
    <property type="match status" value="1"/>
</dbReference>
<name>A0A857JC49_9BURK</name>
<keyword evidence="6" id="KW-1185">Reference proteome</keyword>
<evidence type="ECO:0000256" key="1">
    <source>
        <dbReference type="ARBA" id="ARBA00010556"/>
    </source>
</evidence>
<evidence type="ECO:0000256" key="2">
    <source>
        <dbReference type="SAM" id="MobiDB-lite"/>
    </source>
</evidence>
<dbReference type="Pfam" id="PF07703">
    <property type="entry name" value="A2M_BRD"/>
    <property type="match status" value="1"/>
</dbReference>
<dbReference type="InterPro" id="IPR011625">
    <property type="entry name" value="A2M_N_BRD"/>
</dbReference>
<dbReference type="SMART" id="SM01360">
    <property type="entry name" value="A2M"/>
    <property type="match status" value="1"/>
</dbReference>